<organism evidence="2 3">
    <name type="scientific">Hoyosella altamirensis</name>
    <dbReference type="NCBI Taxonomy" id="616997"/>
    <lineage>
        <taxon>Bacteria</taxon>
        <taxon>Bacillati</taxon>
        <taxon>Actinomycetota</taxon>
        <taxon>Actinomycetes</taxon>
        <taxon>Mycobacteriales</taxon>
        <taxon>Hoyosellaceae</taxon>
        <taxon>Hoyosella</taxon>
    </lineage>
</organism>
<name>A0A839RVS9_9ACTN</name>
<dbReference type="NCBIfam" id="NF033847">
    <property type="entry name" value="MCP_Sipho"/>
    <property type="match status" value="1"/>
</dbReference>
<dbReference type="EMBL" id="JACHWS010000007">
    <property type="protein sequence ID" value="MBB3040124.1"/>
    <property type="molecule type" value="Genomic_DNA"/>
</dbReference>
<feature type="compositionally biased region" description="Low complexity" evidence="1">
    <location>
        <begin position="124"/>
        <end position="134"/>
    </location>
</feature>
<feature type="compositionally biased region" description="Low complexity" evidence="1">
    <location>
        <begin position="101"/>
        <end position="116"/>
    </location>
</feature>
<sequence>MAEFELPAELPSDLDGLDGLRAEANTAFDDINTEVGSGVPSQEQLDKLSALADAIHKIDDAKTALAEAENQRAEKARELIESVKARNATEDSDGTEEEPPSDAAEVVAEAEQATQEAAEEVDAPEPVAAAATPKPVKRSFAGATKKADIDVPKPKIGWSLSAGAPGWQHQGGNSGLSFRDFAKRLDDNLVAGGRLKLNRPQNPVLGGPTVSLATLQRDGKVIEDAHALVAAINEVSDERNLPGGSLTAACGWCGPGETVYNFCDVPNATNLLTLPEFIINRGGLRFPADPDYSELFADIPAIFTEEDLCAEPAPEKPCLDIPCLDEWIEIEPEALWRCVRAGFLEQRGWPERIEHFLRSLTQWHLRRVSALSVAKIIAGSDAITIPADSQIAASSAVLNSLALVATNLRIQHGLGDMATIQGFAPTWVKEVIRADLANQAGVSEKNISDAQITGWLTARNIFLQFISDWQTNEPGLPGSDDTTEWPGAVEIVLFPAGTWVRHLRNVIELSNVYDHASLTVNQFTRLAVEDEFQVWKRCYGSKLVTIPICPSGAIGPRQAIACATPTP</sequence>
<evidence type="ECO:0000256" key="1">
    <source>
        <dbReference type="SAM" id="MobiDB-lite"/>
    </source>
</evidence>
<reference evidence="2 3" key="1">
    <citation type="submission" date="2020-08" db="EMBL/GenBank/DDBJ databases">
        <title>Sequencing the genomes of 1000 actinobacteria strains.</title>
        <authorList>
            <person name="Klenk H.-P."/>
        </authorList>
    </citation>
    <scope>NUCLEOTIDE SEQUENCE [LARGE SCALE GENOMIC DNA]</scope>
    <source>
        <strain evidence="2 3">DSM 45258</strain>
    </source>
</reference>
<dbReference type="OrthoDB" id="4519985at2"/>
<dbReference type="AlphaFoldDB" id="A0A839RVS9"/>
<protein>
    <recommendedName>
        <fullName evidence="4">Major capsid protein</fullName>
    </recommendedName>
</protein>
<gene>
    <name evidence="2" type="ORF">FHU29_004619</name>
</gene>
<evidence type="ECO:0008006" key="4">
    <source>
        <dbReference type="Google" id="ProtNLM"/>
    </source>
</evidence>
<evidence type="ECO:0000313" key="3">
    <source>
        <dbReference type="Proteomes" id="UP000567922"/>
    </source>
</evidence>
<comment type="caution">
    <text evidence="2">The sequence shown here is derived from an EMBL/GenBank/DDBJ whole genome shotgun (WGS) entry which is preliminary data.</text>
</comment>
<dbReference type="RefSeq" id="WP_064442272.1">
    <property type="nucleotide sequence ID" value="NZ_BDDI01000022.1"/>
</dbReference>
<proteinExistence type="predicted"/>
<feature type="compositionally biased region" description="Acidic residues" evidence="1">
    <location>
        <begin position="90"/>
        <end position="100"/>
    </location>
</feature>
<evidence type="ECO:0000313" key="2">
    <source>
        <dbReference type="EMBL" id="MBB3040124.1"/>
    </source>
</evidence>
<feature type="region of interest" description="Disordered" evidence="1">
    <location>
        <begin position="82"/>
        <end position="134"/>
    </location>
</feature>
<dbReference type="Proteomes" id="UP000567922">
    <property type="component" value="Unassembled WGS sequence"/>
</dbReference>
<accession>A0A839RVS9</accession>
<dbReference type="InterPro" id="IPR047790">
    <property type="entry name" value="MCP_Sipho"/>
</dbReference>
<keyword evidence="3" id="KW-1185">Reference proteome</keyword>